<evidence type="ECO:0000313" key="2">
    <source>
        <dbReference type="EMBL" id="RAL11084.1"/>
    </source>
</evidence>
<dbReference type="GeneID" id="37194203"/>
<feature type="transmembrane region" description="Helical" evidence="1">
    <location>
        <begin position="7"/>
        <end position="23"/>
    </location>
</feature>
<dbReference type="EMBL" id="KZ824291">
    <property type="protein sequence ID" value="RAL11084.1"/>
    <property type="molecule type" value="Genomic_DNA"/>
</dbReference>
<name>A0A395HXV9_ASPHC</name>
<gene>
    <name evidence="2" type="ORF">BO97DRAFT_112719</name>
</gene>
<keyword evidence="1" id="KW-0812">Transmembrane</keyword>
<sequence>MTCRPRSLLLALNSIVFLVWWLGLPRHPRCLFSLLYLHLHSTNWASAVRTHASMFLQRRQKRLVRGDHEGHVSPTVAMG</sequence>
<protein>
    <submittedName>
        <fullName evidence="2">Uncharacterized protein</fullName>
    </submittedName>
</protein>
<keyword evidence="1" id="KW-1133">Transmembrane helix</keyword>
<dbReference type="RefSeq" id="XP_025550238.1">
    <property type="nucleotide sequence ID" value="XM_025689914.1"/>
</dbReference>
<keyword evidence="1" id="KW-0472">Membrane</keyword>
<organism evidence="2 3">
    <name type="scientific">Aspergillus homomorphus (strain CBS 101889)</name>
    <dbReference type="NCBI Taxonomy" id="1450537"/>
    <lineage>
        <taxon>Eukaryota</taxon>
        <taxon>Fungi</taxon>
        <taxon>Dikarya</taxon>
        <taxon>Ascomycota</taxon>
        <taxon>Pezizomycotina</taxon>
        <taxon>Eurotiomycetes</taxon>
        <taxon>Eurotiomycetidae</taxon>
        <taxon>Eurotiales</taxon>
        <taxon>Aspergillaceae</taxon>
        <taxon>Aspergillus</taxon>
        <taxon>Aspergillus subgen. Circumdati</taxon>
    </lineage>
</organism>
<keyword evidence="3" id="KW-1185">Reference proteome</keyword>
<accession>A0A395HXV9</accession>
<evidence type="ECO:0000313" key="3">
    <source>
        <dbReference type="Proteomes" id="UP000248961"/>
    </source>
</evidence>
<dbReference type="AlphaFoldDB" id="A0A395HXV9"/>
<dbReference type="Proteomes" id="UP000248961">
    <property type="component" value="Unassembled WGS sequence"/>
</dbReference>
<proteinExistence type="predicted"/>
<dbReference type="VEuPathDB" id="FungiDB:BO97DRAFT_112719"/>
<evidence type="ECO:0000256" key="1">
    <source>
        <dbReference type="SAM" id="Phobius"/>
    </source>
</evidence>
<reference evidence="2 3" key="1">
    <citation type="submission" date="2018-02" db="EMBL/GenBank/DDBJ databases">
        <title>The genomes of Aspergillus section Nigri reveals drivers in fungal speciation.</title>
        <authorList>
            <consortium name="DOE Joint Genome Institute"/>
            <person name="Vesth T.C."/>
            <person name="Nybo J."/>
            <person name="Theobald S."/>
            <person name="Brandl J."/>
            <person name="Frisvad J.C."/>
            <person name="Nielsen K.F."/>
            <person name="Lyhne E.K."/>
            <person name="Kogle M.E."/>
            <person name="Kuo A."/>
            <person name="Riley R."/>
            <person name="Clum A."/>
            <person name="Nolan M."/>
            <person name="Lipzen A."/>
            <person name="Salamov A."/>
            <person name="Henrissat B."/>
            <person name="Wiebenga A."/>
            <person name="De vries R.P."/>
            <person name="Grigoriev I.V."/>
            <person name="Mortensen U.H."/>
            <person name="Andersen M.R."/>
            <person name="Baker S.E."/>
        </authorList>
    </citation>
    <scope>NUCLEOTIDE SEQUENCE [LARGE SCALE GENOMIC DNA]</scope>
    <source>
        <strain evidence="2 3">CBS 101889</strain>
    </source>
</reference>